<protein>
    <submittedName>
        <fullName evidence="4">Uncharacterized protein LOC132800126</fullName>
    </submittedName>
</protein>
<dbReference type="Gene3D" id="3.30.70.2630">
    <property type="match status" value="1"/>
</dbReference>
<evidence type="ECO:0000313" key="3">
    <source>
        <dbReference type="Proteomes" id="UP001652623"/>
    </source>
</evidence>
<organism evidence="3 4">
    <name type="scientific">Ziziphus jujuba</name>
    <name type="common">Chinese jujube</name>
    <name type="synonym">Ziziphus sativa</name>
    <dbReference type="NCBI Taxonomy" id="326968"/>
    <lineage>
        <taxon>Eukaryota</taxon>
        <taxon>Viridiplantae</taxon>
        <taxon>Streptophyta</taxon>
        <taxon>Embryophyta</taxon>
        <taxon>Tracheophyta</taxon>
        <taxon>Spermatophyta</taxon>
        <taxon>Magnoliopsida</taxon>
        <taxon>eudicotyledons</taxon>
        <taxon>Gunneridae</taxon>
        <taxon>Pentapetalae</taxon>
        <taxon>rosids</taxon>
        <taxon>fabids</taxon>
        <taxon>Rosales</taxon>
        <taxon>Rhamnaceae</taxon>
        <taxon>Paliureae</taxon>
        <taxon>Ziziphus</taxon>
    </lineage>
</organism>
<dbReference type="CDD" id="cd06222">
    <property type="entry name" value="RNase_H_like"/>
    <property type="match status" value="1"/>
</dbReference>
<gene>
    <name evidence="4" type="primary">LOC132800126</name>
</gene>
<dbReference type="Gene3D" id="3.60.10.10">
    <property type="entry name" value="Endonuclease/exonuclease/phosphatase"/>
    <property type="match status" value="1"/>
</dbReference>
<evidence type="ECO:0000259" key="2">
    <source>
        <dbReference type="PROSITE" id="PS50878"/>
    </source>
</evidence>
<dbReference type="SUPFAM" id="SSF56672">
    <property type="entry name" value="DNA/RNA polymerases"/>
    <property type="match status" value="1"/>
</dbReference>
<feature type="domain" description="Reverse transcriptase" evidence="2">
    <location>
        <begin position="949"/>
        <end position="1230"/>
    </location>
</feature>
<dbReference type="CDD" id="cd01650">
    <property type="entry name" value="RT_nLTR_like"/>
    <property type="match status" value="1"/>
</dbReference>
<dbReference type="Proteomes" id="UP001652623">
    <property type="component" value="Chromosome 12"/>
</dbReference>
<proteinExistence type="predicted"/>
<dbReference type="Pfam" id="PF03372">
    <property type="entry name" value="Exo_endo_phos"/>
    <property type="match status" value="1"/>
</dbReference>
<dbReference type="Pfam" id="PF14392">
    <property type="entry name" value="zf-CCHC_4"/>
    <property type="match status" value="1"/>
</dbReference>
<dbReference type="Gene3D" id="3.10.10.20">
    <property type="match status" value="1"/>
</dbReference>
<feature type="region of interest" description="Disordered" evidence="1">
    <location>
        <begin position="374"/>
        <end position="414"/>
    </location>
</feature>
<dbReference type="InterPro" id="IPR044730">
    <property type="entry name" value="RNase_H-like_dom_plant"/>
</dbReference>
<dbReference type="InterPro" id="IPR005135">
    <property type="entry name" value="Endo/exonuclease/phosphatase"/>
</dbReference>
<evidence type="ECO:0000313" key="4">
    <source>
        <dbReference type="RefSeq" id="XP_060669106.1"/>
    </source>
</evidence>
<dbReference type="PANTHER" id="PTHR33116:SF86">
    <property type="entry name" value="REVERSE TRANSCRIPTASE DOMAIN-CONTAINING PROTEIN"/>
    <property type="match status" value="1"/>
</dbReference>
<dbReference type="PROSITE" id="PS50878">
    <property type="entry name" value="RT_POL"/>
    <property type="match status" value="1"/>
</dbReference>
<dbReference type="InterPro" id="IPR000477">
    <property type="entry name" value="RT_dom"/>
</dbReference>
<dbReference type="Gene3D" id="1.10.10.2210">
    <property type="match status" value="1"/>
</dbReference>
<dbReference type="Pfam" id="PF13966">
    <property type="entry name" value="zf-RVT"/>
    <property type="match status" value="1"/>
</dbReference>
<dbReference type="InterPro" id="IPR002156">
    <property type="entry name" value="RNaseH_domain"/>
</dbReference>
<dbReference type="Pfam" id="PF13456">
    <property type="entry name" value="RVT_3"/>
    <property type="match status" value="1"/>
</dbReference>
<dbReference type="RefSeq" id="XP_060669106.1">
    <property type="nucleotide sequence ID" value="XM_060813123.1"/>
</dbReference>
<dbReference type="InterPro" id="IPR025558">
    <property type="entry name" value="DUF4283"/>
</dbReference>
<dbReference type="GeneID" id="132800126"/>
<dbReference type="InterPro" id="IPR036691">
    <property type="entry name" value="Endo/exonu/phosph_ase_sf"/>
</dbReference>
<feature type="region of interest" description="Disordered" evidence="1">
    <location>
        <begin position="253"/>
        <end position="330"/>
    </location>
</feature>
<dbReference type="Pfam" id="PF14111">
    <property type="entry name" value="DUF4283"/>
    <property type="match status" value="1"/>
</dbReference>
<dbReference type="SUPFAM" id="SSF56219">
    <property type="entry name" value="DNase I-like"/>
    <property type="match status" value="1"/>
</dbReference>
<dbReference type="PANTHER" id="PTHR33116">
    <property type="entry name" value="REVERSE TRANSCRIPTASE ZINC-BINDING DOMAIN-CONTAINING PROTEIN-RELATED-RELATED"/>
    <property type="match status" value="1"/>
</dbReference>
<name>A0ABM3ZXA5_ZIZJJ</name>
<dbReference type="InterPro" id="IPR025836">
    <property type="entry name" value="Zn_knuckle_CX2CX4HX4C"/>
</dbReference>
<dbReference type="InterPro" id="IPR043502">
    <property type="entry name" value="DNA/RNA_pol_sf"/>
</dbReference>
<keyword evidence="3" id="KW-1185">Reference proteome</keyword>
<reference evidence="4" key="1">
    <citation type="submission" date="2025-08" db="UniProtKB">
        <authorList>
            <consortium name="RefSeq"/>
        </authorList>
    </citation>
    <scope>IDENTIFICATION</scope>
    <source>
        <tissue evidence="4">Seedling</tissue>
    </source>
</reference>
<accession>A0ABM3ZXA5</accession>
<evidence type="ECO:0000256" key="1">
    <source>
        <dbReference type="SAM" id="MobiDB-lite"/>
    </source>
</evidence>
<feature type="compositionally biased region" description="Basic and acidic residues" evidence="1">
    <location>
        <begin position="253"/>
        <end position="284"/>
    </location>
</feature>
<dbReference type="InterPro" id="IPR026960">
    <property type="entry name" value="RVT-Znf"/>
</dbReference>
<dbReference type="Pfam" id="PF00078">
    <property type="entry name" value="RVT_1"/>
    <property type="match status" value="1"/>
</dbReference>
<sequence length="1783" mass="203992">MEDQRSSYDRRELPQLELVADKQNAVRVSQIKLVGKLMTSKPIQKNVVHSIIRRVWFTDEAVGTEQIHPNVFLFNFKSSADKDRIWKRRPWSIDGAHLVLKECQPELSLEKINFSLSTFWVQIHGLPLQYLTKENALKIGGLFHKVWNCECTSRTNLIGLKYIRIQVEVDISKLLLTGFLYKVGNGSSWIHFAFERLAEFYYMCNRIGHNKASCVNLQRVEERNDGEEFGYWLRAEVGAYTVIKENNCWRRGEVPREESSDTLTRDTNMDEKNEDEPQTKERANSTDLNSNEKEEEDELTRPSGEEEPNLEVAREQGDGRPLPPSDGEHVDALQENESDTHLNFFKSGIQDKKIPLISDTGGKIGGLTPQERALSSEPSPISLQGRLGFGPSISGTKKAIGEAGVKRKRESKTWRPCPAKKRAGIILKEKTELQKPPSSVSIYDTEAVQQRQPQVFPSVFFTLLPESSEGKVKSPSSRIKLKEIARGGSRTVKELNRSGNDALFLIETKVSEDKLSKIGKGLPFDNVSAVSASNSAGGIALLWSNEISWQIVYKSNWIIGVRMDLTNGTSCNCWFCYCPAKRTLKRFFWTKLLDLVKTGSEVWLCMGDFNDITGQEEKSGGRKVSRKSHWFLRNFMFNVGGIDMGFCGSNYTWCNRRGGIANIRERLDRVVVSVDWRILFNQAGVLHFPPAGSDHLPIQFNLKQDHPKLPRPFRFLEAWTRDPTCEEVVRKAWDCSHQLRHRNLVQAKLANTVRALKSWNRNNFGFCHYKIKELEDQLEQLASVPPSEEIIKKSQELQSAIDEWRLRLELVWRQKSRELWLKEGDRNSKFFHATTVAKRRKNQIVAIKDDNNNWLDSRLEIGNYLTRKFKELFSGEPLTFCDNLEEFIQGGISEVDNERIDRTPTADEIFHIVKSMHPIKAPGPDGMPALFYQKYWSIVGEDIIALIQNVFRSAIIPSNVNKTFMVLIPKGKQVSSFNNIRPISLCNSVYKIISKLITERLRSVIDKIISPAQTAFIPGRWIGENTLLVNEIQHTMKKRKKGNGLVGIKIDLSKAYDRVDWGFLTKLLASFGFSSKLINLVVRCVSIDSTELVLNGSIFGNVEWQKGLRQGDPLSPFLFIIYIELLSRMLHKLEAEGRIHGVKIGRSSPSISHLLFADDILLFCRANLEEVREIKACLNTFCKWTGQKINAAKSGCFFSKNTQGKIKAGVKEILGMTKLKEDAKYLGNPLFSGRNHHKAYEELKQKIAAKLQGWKSKLLSQAGRCTLIKSVINSIPIYAMSAQKFPTHWCSDIDSLARKFLWSRGVNDGSFTPISWSRICRPKESGGLGVRRTQDLNLALLSKLAWMLASEKDRFWVQAIKAKYFAGCSFLKCSKKKNCSSSWNGIYQARTILFKGLCYRVGKGDRISIWEDPWVPNNPHFKPTPISETVSQEFGMVNSLRNRDGSWNKDRLDHLFDAATVRNICKIPSSNSHLEDKLIWCGNTNGKFTVKSAFLMEFWRNHLASQWWKYLWSSKIHERLKFFLWKLYTGGLPTAENLMHRNIHVTSNECIHGCGVLESDNHIFFHCQVARAVWYGLPWCIKWETFTDYPVKEKLCLISNPLGSLPVLPSDRDFFFLFAALVMDQLWKERNSHIFENKINTLDSIMDVLNFRFREAKAILLKEEKGVLLYREPRRIARMWDTQSIRINSDAAVKNGVSFIGLVARDYEGKVIKIKSIRTQTDIPELAEAVGVLQGLILAQEEGWQKIWCDSNAKNIVSALNSQDTHNSHWVENVFWRRSILRK</sequence>